<dbReference type="Proteomes" id="UP000318081">
    <property type="component" value="Chromosome"/>
</dbReference>
<reference evidence="1 2" key="1">
    <citation type="submission" date="2019-02" db="EMBL/GenBank/DDBJ databases">
        <title>Deep-cultivation of Planctomycetes and their phenomic and genomic characterization uncovers novel biology.</title>
        <authorList>
            <person name="Wiegand S."/>
            <person name="Jogler M."/>
            <person name="Boedeker C."/>
            <person name="Pinto D."/>
            <person name="Vollmers J."/>
            <person name="Rivas-Marin E."/>
            <person name="Kohn T."/>
            <person name="Peeters S.H."/>
            <person name="Heuer A."/>
            <person name="Rast P."/>
            <person name="Oberbeckmann S."/>
            <person name="Bunk B."/>
            <person name="Jeske O."/>
            <person name="Meyerdierks A."/>
            <person name="Storesund J.E."/>
            <person name="Kallscheuer N."/>
            <person name="Luecker S."/>
            <person name="Lage O.M."/>
            <person name="Pohl T."/>
            <person name="Merkel B.J."/>
            <person name="Hornburger P."/>
            <person name="Mueller R.-W."/>
            <person name="Bruemmer F."/>
            <person name="Labrenz M."/>
            <person name="Spormann A.M."/>
            <person name="Op den Camp H."/>
            <person name="Overmann J."/>
            <person name="Amann R."/>
            <person name="Jetten M.S.M."/>
            <person name="Mascher T."/>
            <person name="Medema M.H."/>
            <person name="Devos D.P."/>
            <person name="Kaster A.-K."/>
            <person name="Ovreas L."/>
            <person name="Rohde M."/>
            <person name="Galperin M.Y."/>
            <person name="Jogler C."/>
        </authorList>
    </citation>
    <scope>NUCLEOTIDE SEQUENCE [LARGE SCALE GENOMIC DNA]</scope>
    <source>
        <strain evidence="1 2">TBK1r</strain>
    </source>
</reference>
<protein>
    <submittedName>
        <fullName evidence="1">Uncharacterized protein</fullName>
    </submittedName>
</protein>
<keyword evidence="2" id="KW-1185">Reference proteome</keyword>
<name>A0ABX5XYS9_9BACT</name>
<proteinExistence type="predicted"/>
<dbReference type="EMBL" id="CP036432">
    <property type="protein sequence ID" value="QDV86847.1"/>
    <property type="molecule type" value="Genomic_DNA"/>
</dbReference>
<evidence type="ECO:0000313" key="2">
    <source>
        <dbReference type="Proteomes" id="UP000318081"/>
    </source>
</evidence>
<gene>
    <name evidence="1" type="ORF">TBK1r_58720</name>
</gene>
<sequence length="39" mass="4237">MKTLSLPAKLSQAILSSLGKLSGVTEVKSELFELFADKR</sequence>
<organism evidence="1 2">
    <name type="scientific">Stieleria magnilauensis</name>
    <dbReference type="NCBI Taxonomy" id="2527963"/>
    <lineage>
        <taxon>Bacteria</taxon>
        <taxon>Pseudomonadati</taxon>
        <taxon>Planctomycetota</taxon>
        <taxon>Planctomycetia</taxon>
        <taxon>Pirellulales</taxon>
        <taxon>Pirellulaceae</taxon>
        <taxon>Stieleria</taxon>
    </lineage>
</organism>
<accession>A0ABX5XYS9</accession>
<evidence type="ECO:0000313" key="1">
    <source>
        <dbReference type="EMBL" id="QDV86847.1"/>
    </source>
</evidence>